<feature type="region of interest" description="Disordered" evidence="2">
    <location>
        <begin position="742"/>
        <end position="779"/>
    </location>
</feature>
<feature type="coiled-coil region" evidence="1">
    <location>
        <begin position="1646"/>
        <end position="1697"/>
    </location>
</feature>
<feature type="region of interest" description="Disordered" evidence="2">
    <location>
        <begin position="449"/>
        <end position="475"/>
    </location>
</feature>
<dbReference type="InterPro" id="IPR011992">
    <property type="entry name" value="EF-hand-dom_pair"/>
</dbReference>
<keyword evidence="4" id="KW-1185">Reference proteome</keyword>
<feature type="region of interest" description="Disordered" evidence="2">
    <location>
        <begin position="988"/>
        <end position="1012"/>
    </location>
</feature>
<evidence type="ECO:0000313" key="3">
    <source>
        <dbReference type="EMBL" id="CAK9047746.1"/>
    </source>
</evidence>
<protein>
    <submittedName>
        <fullName evidence="3">Calmodulin-like protein 6</fullName>
    </submittedName>
</protein>
<sequence>MSALLETLRYDGAQSTTLAASQDTFDSEGKFGIPRFSGEPAQLPEYAFRVQMRMLREKGMEESELKKVGPLGIRLVEGLRGQALRLAQQLKPEDLAKQALFNDTLKPRASQEARELYSAGSKEGGMLSRQSGESMSSYITRRRSWWIALKGLDSAVAIPDVILAEQRLTNAQISGDQRLMGRTMLQGTLTFDTVASELIAQRPRIHEFEKQRGPKGYGNHSRPWSRPQGHQHRHNKPFRSYLAEDADEWEGQDLTGFDEVEEDQTAYFQDTETVVEEDAEVYLEEHMCFLIENGMDIDNEEACALAAETLQLEYEAYNVRQHASGKGHGGFHQARQFDVSGQLSFQERKACLMQLKSKTECRRCHQKGHWSGDPQCPKGSRKGSGKFSGRSPSTSSTSPPSTSKSGKGKSSGKHKPRVVYFSIKEHEDVPDPGTEKAWCGMALKEDPRGRGVCVPPPSSLQSPATTSPPTGLRAKAAPTQPAVHDALALSLTRVPQLPFGVPRNDSAQVELQDAGTEALVERSLQLAPSELRGRPLTQDEMDEQALHAALHMVADMEAMEVESEGYEPSIYDPSLMSFELVPHAPGPSSGYGQSGIPPKAPSVPPLPQRHQGPECEHKKTTKKGTNKYYTMVSCVDCGAILEKTRKPETSTPAKSAPPPLPATAEKELCPHHRISWKDWPPKVSTSSFEILILSRRRPSFEFHSSNGPSSLPHENLTSEDLSRLLRGAMLSIVNWPPEDSFTDSNAQAAFSPGPRPSCTGTPPASTAASPVPTPDRGTVRDSRHVKILNFGRYKGQSYEKACQDASYVNWDRRMAERSNTAFMATKTIEVSDTEEDFPTSETIASETDLIAILDSGCNKTCHGELWLRKYAVAVGHSIDEFPMNPETGSFRGIGGSVTVLGLRSLQVGFELADGGVAIGDIDSTELQGSSAPLLLSIGDQRKLGLYIELGNTESVFSRTLNCQLKIAEINGLLGLRLLPSHIAMMSQISDEESTEASSETLQLPATPSSRETEFNFSLDTADTMVLSPKSESEDNATTDGESVEFSESYIALDEETNKTMTKQQKKQLEKGEFSAEMEDELLQPLGNFDAIYDDKDLAKSTAFDHKTTEAELQRLEEAFEEPMDDAPPFSEDLQVPALQEAQEDLQPGYIELPVEAGSGSSPSPVPEATSPEEPETPFDLPHELPSVPEEMALDDEEEVPVPPEPDRQESGQPEFEASHPMTVPSRSVDQLDGYPRPEVRPPPGLLPVRGRSRSPLRDPPVPRDERGLMAIAAEEKRYHGFLAKRFKKKKRQGGAHREINFNTCVPDEDVPEGSLLVAQAEKSVYGTTDASRGFWKRLHEVLLQCGLKPIPAEAAAYYLPGPENEIQGLLGTHVDDILWTGNEQMDNVMSSVQQHFRFGKIEGNEFKFCGRLIKQQEDGIHLSSPNVMDRVKPVYIHPDRRALRAEPADEKEISQLRSVHFMEKGMVFSKNGPKLHECMILSVTDASHGSSFEDLGGGRLGGNRSQSGRILALAPKDFMTEGKGTVKNLTDGSRGKERFVKACDAMAIGWLTDCKSLYDHLFMPGISEVTDKRLAIDLTALRQDVWRKPGEETGNPSFDDAPPADGTTKVAWVDASTMVSDGLTKKMKSPQLDTLTKSGWLEVSFTKLSATEKEEIEALKKELEQERSLKQAKEKELEAMEKKLEEERRRNQAASSARTVDATFEAMPPLGHKTNQVLNVSEARLEEVFQHLQEPTEASDVMMASKLSEAMQLCRMNPEEFEVTALLDRLGRPDHFNLQTFKQVIKETLAEWSQRDEVQEVLSSFQVFDPERTGFLSRDTIQHIMCLGGNGITEEQLEDMLKDAPSNGAGFDYIYLVHYLLGPEVNNPGRAPEES</sequence>
<accession>A0ABP0M8C8</accession>
<reference evidence="3 4" key="1">
    <citation type="submission" date="2024-02" db="EMBL/GenBank/DDBJ databases">
        <authorList>
            <person name="Chen Y."/>
            <person name="Shah S."/>
            <person name="Dougan E. K."/>
            <person name="Thang M."/>
            <person name="Chan C."/>
        </authorList>
    </citation>
    <scope>NUCLEOTIDE SEQUENCE [LARGE SCALE GENOMIC DNA]</scope>
</reference>
<feature type="region of interest" description="Disordered" evidence="2">
    <location>
        <begin position="1122"/>
        <end position="1264"/>
    </location>
</feature>
<evidence type="ECO:0000256" key="1">
    <source>
        <dbReference type="SAM" id="Coils"/>
    </source>
</evidence>
<dbReference type="Proteomes" id="UP001642464">
    <property type="component" value="Unassembled WGS sequence"/>
</dbReference>
<dbReference type="EMBL" id="CAXAMM010020335">
    <property type="protein sequence ID" value="CAK9047746.1"/>
    <property type="molecule type" value="Genomic_DNA"/>
</dbReference>
<feature type="compositionally biased region" description="Polar residues" evidence="2">
    <location>
        <begin position="459"/>
        <end position="469"/>
    </location>
</feature>
<feature type="region of interest" description="Disordered" evidence="2">
    <location>
        <begin position="584"/>
        <end position="621"/>
    </location>
</feature>
<organism evidence="3 4">
    <name type="scientific">Durusdinium trenchii</name>
    <dbReference type="NCBI Taxonomy" id="1381693"/>
    <lineage>
        <taxon>Eukaryota</taxon>
        <taxon>Sar</taxon>
        <taxon>Alveolata</taxon>
        <taxon>Dinophyceae</taxon>
        <taxon>Suessiales</taxon>
        <taxon>Symbiodiniaceae</taxon>
        <taxon>Durusdinium</taxon>
    </lineage>
</organism>
<evidence type="ECO:0000313" key="4">
    <source>
        <dbReference type="Proteomes" id="UP001642464"/>
    </source>
</evidence>
<feature type="region of interest" description="Disordered" evidence="2">
    <location>
        <begin position="364"/>
        <end position="415"/>
    </location>
</feature>
<feature type="compositionally biased region" description="Polar residues" evidence="2">
    <location>
        <begin position="1001"/>
        <end position="1012"/>
    </location>
</feature>
<feature type="compositionally biased region" description="Low complexity" evidence="2">
    <location>
        <begin position="1160"/>
        <end position="1169"/>
    </location>
</feature>
<proteinExistence type="predicted"/>
<feature type="compositionally biased region" description="Pro residues" evidence="2">
    <location>
        <begin position="598"/>
        <end position="607"/>
    </location>
</feature>
<dbReference type="SUPFAM" id="SSF47473">
    <property type="entry name" value="EF-hand"/>
    <property type="match status" value="1"/>
</dbReference>
<gene>
    <name evidence="3" type="ORF">SCF082_LOCUS26700</name>
</gene>
<name>A0ABP0M8C8_9DINO</name>
<evidence type="ECO:0000256" key="2">
    <source>
        <dbReference type="SAM" id="MobiDB-lite"/>
    </source>
</evidence>
<feature type="compositionally biased region" description="Low complexity" evidence="2">
    <location>
        <begin position="385"/>
        <end position="405"/>
    </location>
</feature>
<dbReference type="Gene3D" id="1.10.238.10">
    <property type="entry name" value="EF-hand"/>
    <property type="match status" value="1"/>
</dbReference>
<keyword evidence="1" id="KW-0175">Coiled coil</keyword>
<comment type="caution">
    <text evidence="3">The sequence shown here is derived from an EMBL/GenBank/DDBJ whole genome shotgun (WGS) entry which is preliminary data.</text>
</comment>
<feature type="compositionally biased region" description="Low complexity" evidence="2">
    <location>
        <begin position="756"/>
        <end position="770"/>
    </location>
</feature>
<feature type="region of interest" description="Disordered" evidence="2">
    <location>
        <begin position="210"/>
        <end position="234"/>
    </location>
</feature>
<feature type="compositionally biased region" description="Basic residues" evidence="2">
    <location>
        <begin position="406"/>
        <end position="415"/>
    </location>
</feature>